<dbReference type="EMBL" id="QBIY01004907">
    <property type="protein sequence ID" value="RXN38352.1"/>
    <property type="molecule type" value="Genomic_DNA"/>
</dbReference>
<proteinExistence type="predicted"/>
<gene>
    <name evidence="3" type="ORF">ROHU_001188</name>
    <name evidence="2" type="ORF">ROHU_005418</name>
</gene>
<comment type="caution">
    <text evidence="2">The sequence shown here is derived from an EMBL/GenBank/DDBJ whole genome shotgun (WGS) entry which is preliminary data.</text>
</comment>
<dbReference type="EMBL" id="QBIY01011929">
    <property type="protein sequence ID" value="RXN27905.1"/>
    <property type="molecule type" value="Genomic_DNA"/>
</dbReference>
<protein>
    <submittedName>
        <fullName evidence="2">Uncharacterized protein</fullName>
    </submittedName>
</protein>
<evidence type="ECO:0000256" key="1">
    <source>
        <dbReference type="SAM" id="MobiDB-lite"/>
    </source>
</evidence>
<organism evidence="2 4">
    <name type="scientific">Labeo rohita</name>
    <name type="common">Indian major carp</name>
    <name type="synonym">Cyprinus rohita</name>
    <dbReference type="NCBI Taxonomy" id="84645"/>
    <lineage>
        <taxon>Eukaryota</taxon>
        <taxon>Metazoa</taxon>
        <taxon>Chordata</taxon>
        <taxon>Craniata</taxon>
        <taxon>Vertebrata</taxon>
        <taxon>Euteleostomi</taxon>
        <taxon>Actinopterygii</taxon>
        <taxon>Neopterygii</taxon>
        <taxon>Teleostei</taxon>
        <taxon>Ostariophysi</taxon>
        <taxon>Cypriniformes</taxon>
        <taxon>Cyprinidae</taxon>
        <taxon>Labeoninae</taxon>
        <taxon>Labeonini</taxon>
        <taxon>Labeo</taxon>
    </lineage>
</organism>
<evidence type="ECO:0000313" key="4">
    <source>
        <dbReference type="Proteomes" id="UP000290572"/>
    </source>
</evidence>
<dbReference type="AlphaFoldDB" id="A0A498NDL4"/>
<feature type="region of interest" description="Disordered" evidence="1">
    <location>
        <begin position="40"/>
        <end position="70"/>
    </location>
</feature>
<keyword evidence="4" id="KW-1185">Reference proteome</keyword>
<name>A0A498NDL4_LABRO</name>
<reference evidence="2 4" key="1">
    <citation type="submission" date="2018-03" db="EMBL/GenBank/DDBJ databases">
        <title>Draft genome sequence of Rohu Carp (Labeo rohita).</title>
        <authorList>
            <person name="Das P."/>
            <person name="Kushwaha B."/>
            <person name="Joshi C.G."/>
            <person name="Kumar D."/>
            <person name="Nagpure N.S."/>
            <person name="Sahoo L."/>
            <person name="Das S.P."/>
            <person name="Bit A."/>
            <person name="Patnaik S."/>
            <person name="Meher P.K."/>
            <person name="Jayasankar P."/>
            <person name="Koringa P.G."/>
            <person name="Patel N.V."/>
            <person name="Hinsu A.T."/>
            <person name="Kumar R."/>
            <person name="Pandey M."/>
            <person name="Agarwal S."/>
            <person name="Srivastava S."/>
            <person name="Singh M."/>
            <person name="Iquebal M.A."/>
            <person name="Jaiswal S."/>
            <person name="Angadi U.B."/>
            <person name="Kumar N."/>
            <person name="Raza M."/>
            <person name="Shah T.M."/>
            <person name="Rai A."/>
            <person name="Jena J.K."/>
        </authorList>
    </citation>
    <scope>NUCLEOTIDE SEQUENCE [LARGE SCALE GENOMIC DNA]</scope>
    <source>
        <strain evidence="2">DASCIFA01</strain>
        <tissue evidence="2">Testis</tissue>
    </source>
</reference>
<evidence type="ECO:0000313" key="3">
    <source>
        <dbReference type="EMBL" id="RXN38352.1"/>
    </source>
</evidence>
<accession>A0A498NDL4</accession>
<sequence>MVKERYSLIMHIHVFRNGPVTQYKQKDKFTLHSKEPFKKGFKGSAMQKKNQRRPWSDVGKKHFGRNLEIA</sequence>
<evidence type="ECO:0000313" key="2">
    <source>
        <dbReference type="EMBL" id="RXN27905.1"/>
    </source>
</evidence>
<dbReference type="Proteomes" id="UP000290572">
    <property type="component" value="Unassembled WGS sequence"/>
</dbReference>